<dbReference type="CDD" id="cd07724">
    <property type="entry name" value="POD-like_MBL-fold"/>
    <property type="match status" value="1"/>
</dbReference>
<keyword evidence="3" id="KW-0378">Hydrolase</keyword>
<dbReference type="AlphaFoldDB" id="A0A3B1AB55"/>
<dbReference type="GO" id="GO:0016787">
    <property type="term" value="F:hydrolase activity"/>
    <property type="evidence" value="ECO:0007669"/>
    <property type="project" value="UniProtKB-KW"/>
</dbReference>
<dbReference type="Gene3D" id="3.60.15.10">
    <property type="entry name" value="Ribonuclease Z/Hydroxyacylglutathione hydrolase-like"/>
    <property type="match status" value="1"/>
</dbReference>
<dbReference type="PANTHER" id="PTHR43084">
    <property type="entry name" value="PERSULFIDE DIOXYGENASE ETHE1"/>
    <property type="match status" value="1"/>
</dbReference>
<dbReference type="InterPro" id="IPR036866">
    <property type="entry name" value="RibonucZ/Hydroxyglut_hydro"/>
</dbReference>
<feature type="domain" description="Rhodanese" evidence="2">
    <location>
        <begin position="376"/>
        <end position="464"/>
    </location>
</feature>
<proteinExistence type="predicted"/>
<dbReference type="InterPro" id="IPR036873">
    <property type="entry name" value="Rhodanese-like_dom_sf"/>
</dbReference>
<dbReference type="PANTHER" id="PTHR43084:SF1">
    <property type="entry name" value="PERSULFIDE DIOXYGENASE ETHE1, MITOCHONDRIAL"/>
    <property type="match status" value="1"/>
</dbReference>
<keyword evidence="1" id="KW-0479">Metal-binding</keyword>
<dbReference type="PROSITE" id="PS50206">
    <property type="entry name" value="RHODANESE_3"/>
    <property type="match status" value="2"/>
</dbReference>
<organism evidence="3">
    <name type="scientific">hydrothermal vent metagenome</name>
    <dbReference type="NCBI Taxonomy" id="652676"/>
    <lineage>
        <taxon>unclassified sequences</taxon>
        <taxon>metagenomes</taxon>
        <taxon>ecological metagenomes</taxon>
    </lineage>
</organism>
<accession>A0A3B1AB55</accession>
<reference evidence="3" key="1">
    <citation type="submission" date="2018-06" db="EMBL/GenBank/DDBJ databases">
        <authorList>
            <person name="Zhirakovskaya E."/>
        </authorList>
    </citation>
    <scope>NUCLEOTIDE SEQUENCE</scope>
</reference>
<dbReference type="Gene3D" id="3.40.250.10">
    <property type="entry name" value="Rhodanese-like domain"/>
    <property type="match status" value="2"/>
</dbReference>
<dbReference type="GO" id="GO:0006749">
    <property type="term" value="P:glutathione metabolic process"/>
    <property type="evidence" value="ECO:0007669"/>
    <property type="project" value="InterPro"/>
</dbReference>
<name>A0A3B1AB55_9ZZZZ</name>
<evidence type="ECO:0000259" key="2">
    <source>
        <dbReference type="PROSITE" id="PS50206"/>
    </source>
</evidence>
<feature type="domain" description="Rhodanese" evidence="2">
    <location>
        <begin position="271"/>
        <end position="361"/>
    </location>
</feature>
<dbReference type="GO" id="GO:0070813">
    <property type="term" value="P:hydrogen sulfide metabolic process"/>
    <property type="evidence" value="ECO:0007669"/>
    <property type="project" value="TreeGrafter"/>
</dbReference>
<dbReference type="Pfam" id="PF00581">
    <property type="entry name" value="Rhodanese"/>
    <property type="match status" value="2"/>
</dbReference>
<evidence type="ECO:0000256" key="1">
    <source>
        <dbReference type="ARBA" id="ARBA00022723"/>
    </source>
</evidence>
<dbReference type="GO" id="GO:0046872">
    <property type="term" value="F:metal ion binding"/>
    <property type="evidence" value="ECO:0007669"/>
    <property type="project" value="UniProtKB-KW"/>
</dbReference>
<evidence type="ECO:0000313" key="3">
    <source>
        <dbReference type="EMBL" id="VAX02996.1"/>
    </source>
</evidence>
<dbReference type="Pfam" id="PF00753">
    <property type="entry name" value="Lactamase_B"/>
    <property type="match status" value="1"/>
</dbReference>
<dbReference type="CDD" id="cd00158">
    <property type="entry name" value="RHOD"/>
    <property type="match status" value="2"/>
</dbReference>
<sequence>MILKQFYLQCLAHASYMVADGLTKTAVVVDPQRDIDQYLNEAKSHGWTIRYVFLTHFHADFLAGHLGLQKQTGAEICLGSKAQTDFPVKSFKDGEVLEFGNVRIKVLETPGHTPEGISLVVYDLSKSADRPHCVLTGDTLFIGDVGRPDLMASVGVTAEDLGSQLFDSLRNKLMTLPDDTLVYPAHGAGSMCGKNLSKETVSTIGKQRWENYALQPMTKKEFVGLVTADQPEAPAYFGYDARMNREAHLTLEEVMSESLHPLALEAVLKHQQQGAQVLDVRKTVDYAGGHLRGSLNIGLAGKFATWAGTMLDPTIPIVLIAEPGTEAEAIQRLGRIGFDRVAGYLDGGMQAFLGRPDLIQKGQRVSAQTLAELLTSSQPPMVVDVRGEKEWEAGHIDRSVNISLPNLAQQVHRIPTDTPVVVHCASGYRSSIAVGILEKAGRMEAMDLVGGYDAWMTTWGRPKTTPQSECATSCSK</sequence>
<dbReference type="GO" id="GO:0050313">
    <property type="term" value="F:sulfur dioxygenase activity"/>
    <property type="evidence" value="ECO:0007669"/>
    <property type="project" value="InterPro"/>
</dbReference>
<dbReference type="SUPFAM" id="SSF52821">
    <property type="entry name" value="Rhodanese/Cell cycle control phosphatase"/>
    <property type="match status" value="2"/>
</dbReference>
<dbReference type="FunFam" id="3.60.15.10:FF:000030">
    <property type="entry name" value="Metallo-beta-lactamase family protein"/>
    <property type="match status" value="1"/>
</dbReference>
<dbReference type="InterPro" id="IPR044528">
    <property type="entry name" value="POD-like_MBL-fold"/>
</dbReference>
<dbReference type="InterPro" id="IPR051682">
    <property type="entry name" value="Mito_Persulfide_Diox"/>
</dbReference>
<protein>
    <submittedName>
        <fullName evidence="3">MBL-fold metallo-hydrolase superfamily</fullName>
    </submittedName>
</protein>
<gene>
    <name evidence="3" type="ORF">MNBD_ALPHA03-1603</name>
</gene>
<dbReference type="SMART" id="SM00849">
    <property type="entry name" value="Lactamase_B"/>
    <property type="match status" value="1"/>
</dbReference>
<dbReference type="InterPro" id="IPR001763">
    <property type="entry name" value="Rhodanese-like_dom"/>
</dbReference>
<dbReference type="SMART" id="SM00450">
    <property type="entry name" value="RHOD"/>
    <property type="match status" value="2"/>
</dbReference>
<dbReference type="InterPro" id="IPR001279">
    <property type="entry name" value="Metallo-B-lactamas"/>
</dbReference>
<dbReference type="SUPFAM" id="SSF56281">
    <property type="entry name" value="Metallo-hydrolase/oxidoreductase"/>
    <property type="match status" value="1"/>
</dbReference>
<dbReference type="EMBL" id="UOFW01000031">
    <property type="protein sequence ID" value="VAX02996.1"/>
    <property type="molecule type" value="Genomic_DNA"/>
</dbReference>